<dbReference type="GeneID" id="18817095"/>
<accession>F8NEF8</accession>
<sequence length="155" mass="17939">MMEESPTKEPCDQRRTFQLGDPLGEVAQRLLTEGTPYPGDEVTDRDTYDLGRFSVYRVSDHEHVITDSYRWLEDDVWIPTSFLLDTKFCVADWYADQRGQSAGFPQNECEEYYSYLPMGDAIGDRVEELLNMGQPYPCEVNLTTERTEGRFICLP</sequence>
<evidence type="ECO:0000313" key="1">
    <source>
        <dbReference type="EMBL" id="EGO30592.1"/>
    </source>
</evidence>
<organism>
    <name type="scientific">Serpula lacrymans var. lacrymans (strain S7.9)</name>
    <name type="common">Dry rot fungus</name>
    <dbReference type="NCBI Taxonomy" id="578457"/>
    <lineage>
        <taxon>Eukaryota</taxon>
        <taxon>Fungi</taxon>
        <taxon>Dikarya</taxon>
        <taxon>Basidiomycota</taxon>
        <taxon>Agaricomycotina</taxon>
        <taxon>Agaricomycetes</taxon>
        <taxon>Agaricomycetidae</taxon>
        <taxon>Boletales</taxon>
        <taxon>Coniophorineae</taxon>
        <taxon>Serpulaceae</taxon>
        <taxon>Serpula</taxon>
    </lineage>
</organism>
<proteinExistence type="predicted"/>
<dbReference type="RefSeq" id="XP_007312476.1">
    <property type="nucleotide sequence ID" value="XM_007312414.1"/>
</dbReference>
<dbReference type="HOGENOM" id="CLU_1696552_0_0_1"/>
<dbReference type="EMBL" id="GL945428">
    <property type="protein sequence ID" value="EGO30592.1"/>
    <property type="molecule type" value="Genomic_DNA"/>
</dbReference>
<dbReference type="KEGG" id="sla:SERLADRAFT_454891"/>
<dbReference type="Proteomes" id="UP000008064">
    <property type="component" value="Unassembled WGS sequence"/>
</dbReference>
<dbReference type="OrthoDB" id="3205788at2759"/>
<gene>
    <name evidence="1" type="ORF">SERLADRAFT_454891</name>
</gene>
<feature type="non-terminal residue" evidence="1">
    <location>
        <position position="1"/>
    </location>
</feature>
<protein>
    <submittedName>
        <fullName evidence="1">Uncharacterized protein</fullName>
    </submittedName>
</protein>
<reference evidence="1" key="1">
    <citation type="submission" date="2011-04" db="EMBL/GenBank/DDBJ databases">
        <title>Evolution of plant cell wall degrading machinery underlies the functional diversity of forest fungi.</title>
        <authorList>
            <consortium name="US DOE Joint Genome Institute (JGI-PGF)"/>
            <person name="Eastwood D.C."/>
            <person name="Floudas D."/>
            <person name="Binder M."/>
            <person name="Majcherczyk A."/>
            <person name="Schneider P."/>
            <person name="Aerts A."/>
            <person name="Asiegbu F.O."/>
            <person name="Baker S.E."/>
            <person name="Barry K."/>
            <person name="Bendiksby M."/>
            <person name="Blumentritt M."/>
            <person name="Coutinho P.M."/>
            <person name="Cullen D."/>
            <person name="Cullen D."/>
            <person name="Gathman A."/>
            <person name="Goodell B."/>
            <person name="Henrissat B."/>
            <person name="Ihrmark K."/>
            <person name="Kauserud H."/>
            <person name="Kohler A."/>
            <person name="LaButti K."/>
            <person name="Lapidus A."/>
            <person name="Lavin J.L."/>
            <person name="Lee Y.-H."/>
            <person name="Lindquist E."/>
            <person name="Lilly W."/>
            <person name="Lucas S."/>
            <person name="Morin E."/>
            <person name="Murat C."/>
            <person name="Oguiza J.A."/>
            <person name="Park J."/>
            <person name="Pisabarro A.G."/>
            <person name="Riley R."/>
            <person name="Rosling A."/>
            <person name="Salamov A."/>
            <person name="Schmidt O."/>
            <person name="Schmutz J."/>
            <person name="Skrede I."/>
            <person name="Stenlid J."/>
            <person name="Wiebenga A."/>
            <person name="Xie X."/>
            <person name="Kues U."/>
            <person name="Hibbett D.S."/>
            <person name="Hoffmeister D."/>
            <person name="Hogberg N."/>
            <person name="Martin F."/>
            <person name="Grigoriev I.V."/>
            <person name="Watkinson S.C."/>
        </authorList>
    </citation>
    <scope>NUCLEOTIDE SEQUENCE</scope>
    <source>
        <strain evidence="1">S7.9</strain>
    </source>
</reference>
<name>F8NEF8_SERL9</name>
<dbReference type="AlphaFoldDB" id="F8NEF8"/>